<dbReference type="AlphaFoldDB" id="A0A1G2HU47"/>
<gene>
    <name evidence="1" type="ORF">A2822_04435</name>
</gene>
<protein>
    <submittedName>
        <fullName evidence="1">Uncharacterized protein</fullName>
    </submittedName>
</protein>
<name>A0A1G2HU47_9BACT</name>
<accession>A0A1G2HU47</accession>
<dbReference type="EMBL" id="MHOP01000015">
    <property type="protein sequence ID" value="OGZ65760.1"/>
    <property type="molecule type" value="Genomic_DNA"/>
</dbReference>
<evidence type="ECO:0000313" key="2">
    <source>
        <dbReference type="Proteomes" id="UP000178774"/>
    </source>
</evidence>
<evidence type="ECO:0000313" key="1">
    <source>
        <dbReference type="EMBL" id="OGZ65760.1"/>
    </source>
</evidence>
<organism evidence="1 2">
    <name type="scientific">Candidatus Staskawiczbacteria bacterium RIFCSPHIGHO2_01_FULL_41_41</name>
    <dbReference type="NCBI Taxonomy" id="1802203"/>
    <lineage>
        <taxon>Bacteria</taxon>
        <taxon>Candidatus Staskawicziibacteriota</taxon>
    </lineage>
</organism>
<reference evidence="1 2" key="1">
    <citation type="journal article" date="2016" name="Nat. Commun.">
        <title>Thousands of microbial genomes shed light on interconnected biogeochemical processes in an aquifer system.</title>
        <authorList>
            <person name="Anantharaman K."/>
            <person name="Brown C.T."/>
            <person name="Hug L.A."/>
            <person name="Sharon I."/>
            <person name="Castelle C.J."/>
            <person name="Probst A.J."/>
            <person name="Thomas B.C."/>
            <person name="Singh A."/>
            <person name="Wilkins M.J."/>
            <person name="Karaoz U."/>
            <person name="Brodie E.L."/>
            <person name="Williams K.H."/>
            <person name="Hubbard S.S."/>
            <person name="Banfield J.F."/>
        </authorList>
    </citation>
    <scope>NUCLEOTIDE SEQUENCE [LARGE SCALE GENOMIC DNA]</scope>
</reference>
<sequence length="253" mass="29622">MIVINPEKLKIYWRNSVKEDPFNFFLNTQFSVKKMIKQGINSIEGLNGFLKNNRYWANGKSFPVDHLHATGAQSRWEYENVYGIYLTQPHFAWMAMWMGSTDRERVQKRNLTYVRPENGDWIGAIRIYSLDSGVKELYSKNGCFLYLFDPENYKEAQTIDLQKLSAQEKISYLLNNNFSRKEITRKGKSQSNIVSESLERTIIEIDSWQMTLVNVDVIRPDIEVHVESEVLKNLYGQRVLPANEISTENYIID</sequence>
<proteinExistence type="predicted"/>
<comment type="caution">
    <text evidence="1">The sequence shown here is derived from an EMBL/GenBank/DDBJ whole genome shotgun (WGS) entry which is preliminary data.</text>
</comment>
<dbReference type="Proteomes" id="UP000178774">
    <property type="component" value="Unassembled WGS sequence"/>
</dbReference>